<accession>A0A382QSW9</accession>
<reference evidence="1" key="1">
    <citation type="submission" date="2018-05" db="EMBL/GenBank/DDBJ databases">
        <authorList>
            <person name="Lanie J.A."/>
            <person name="Ng W.-L."/>
            <person name="Kazmierczak K.M."/>
            <person name="Andrzejewski T.M."/>
            <person name="Davidsen T.M."/>
            <person name="Wayne K.J."/>
            <person name="Tettelin H."/>
            <person name="Glass J.I."/>
            <person name="Rusch D."/>
            <person name="Podicherti R."/>
            <person name="Tsui H.-C.T."/>
            <person name="Winkler M.E."/>
        </authorList>
    </citation>
    <scope>NUCLEOTIDE SEQUENCE</scope>
</reference>
<gene>
    <name evidence="1" type="ORF">METZ01_LOCUS340852</name>
</gene>
<name>A0A382QSW9_9ZZZZ</name>
<organism evidence="1">
    <name type="scientific">marine metagenome</name>
    <dbReference type="NCBI Taxonomy" id="408172"/>
    <lineage>
        <taxon>unclassified sequences</taxon>
        <taxon>metagenomes</taxon>
        <taxon>ecological metagenomes</taxon>
    </lineage>
</organism>
<dbReference type="AlphaFoldDB" id="A0A382QSW9"/>
<evidence type="ECO:0000313" key="1">
    <source>
        <dbReference type="EMBL" id="SVC87998.1"/>
    </source>
</evidence>
<proteinExistence type="predicted"/>
<sequence length="129" mass="14434">MSTRGHDMKLRYVLGSLITAVSLGFSANAAQAMTSSTDETVDVQVVDYSGKPPFKRKIVSLSVNDVAQLESVGQEAIEYVEVKEVIMRGKPPYRRVTTMMPVYDVAQLEVLEEQTDTQKRGTRPPFKRH</sequence>
<protein>
    <submittedName>
        <fullName evidence="1">Uncharacterized protein</fullName>
    </submittedName>
</protein>
<dbReference type="EMBL" id="UINC01116333">
    <property type="protein sequence ID" value="SVC87998.1"/>
    <property type="molecule type" value="Genomic_DNA"/>
</dbReference>